<evidence type="ECO:0000256" key="7">
    <source>
        <dbReference type="ARBA" id="ARBA00023237"/>
    </source>
</evidence>
<comment type="subcellular location">
    <subcellularLocation>
        <location evidence="1 8">Cell outer membrane</location>
        <topology evidence="1 8">Multi-pass membrane protein</topology>
    </subcellularLocation>
</comment>
<name>A0ABS7ZRU6_9GAMM</name>
<keyword evidence="5 9" id="KW-0798">TonB box</keyword>
<dbReference type="InterPro" id="IPR037066">
    <property type="entry name" value="Plug_dom_sf"/>
</dbReference>
<dbReference type="PANTHER" id="PTHR30069">
    <property type="entry name" value="TONB-DEPENDENT OUTER MEMBRANE RECEPTOR"/>
    <property type="match status" value="1"/>
</dbReference>
<reference evidence="13 14" key="1">
    <citation type="submission" date="2020-12" db="EMBL/GenBank/DDBJ databases">
        <title>Novel Thalassolituus-related marine hydrocarbonoclastic bacteria mediated algae-derived hydrocarbons mineralization in twilight zone of the northern South China Sea.</title>
        <authorList>
            <person name="Dong C."/>
        </authorList>
    </citation>
    <scope>NUCLEOTIDE SEQUENCE [LARGE SCALE GENOMIC DNA]</scope>
    <source>
        <strain evidence="13 14">IMCC1826</strain>
    </source>
</reference>
<dbReference type="Gene3D" id="2.40.170.20">
    <property type="entry name" value="TonB-dependent receptor, beta-barrel domain"/>
    <property type="match status" value="1"/>
</dbReference>
<dbReference type="PANTHER" id="PTHR30069:SF40">
    <property type="entry name" value="TONB-DEPENDENT RECEPTOR NMB0964-RELATED"/>
    <property type="match status" value="1"/>
</dbReference>
<gene>
    <name evidence="13" type="ORF">I9W95_12785</name>
</gene>
<keyword evidence="14" id="KW-1185">Reference proteome</keyword>
<dbReference type="EMBL" id="JAEDAH010000083">
    <property type="protein sequence ID" value="MCA6064483.1"/>
    <property type="molecule type" value="Genomic_DNA"/>
</dbReference>
<feature type="domain" description="TonB-dependent receptor plug" evidence="12">
    <location>
        <begin position="44"/>
        <end position="147"/>
    </location>
</feature>
<evidence type="ECO:0000256" key="1">
    <source>
        <dbReference type="ARBA" id="ARBA00004571"/>
    </source>
</evidence>
<dbReference type="InterPro" id="IPR000531">
    <property type="entry name" value="Beta-barrel_TonB"/>
</dbReference>
<evidence type="ECO:0000256" key="5">
    <source>
        <dbReference type="ARBA" id="ARBA00023077"/>
    </source>
</evidence>
<keyword evidence="2 8" id="KW-0813">Transport</keyword>
<evidence type="ECO:0000256" key="9">
    <source>
        <dbReference type="RuleBase" id="RU003357"/>
    </source>
</evidence>
<comment type="similarity">
    <text evidence="8 9">Belongs to the TonB-dependent receptor family.</text>
</comment>
<dbReference type="Pfam" id="PF07715">
    <property type="entry name" value="Plug"/>
    <property type="match status" value="1"/>
</dbReference>
<comment type="caution">
    <text evidence="13">The sequence shown here is derived from an EMBL/GenBank/DDBJ whole genome shotgun (WGS) entry which is preliminary data.</text>
</comment>
<feature type="region of interest" description="Disordered" evidence="10">
    <location>
        <begin position="202"/>
        <end position="228"/>
    </location>
</feature>
<evidence type="ECO:0000259" key="12">
    <source>
        <dbReference type="Pfam" id="PF07715"/>
    </source>
</evidence>
<dbReference type="Proteomes" id="UP000714380">
    <property type="component" value="Unassembled WGS sequence"/>
</dbReference>
<evidence type="ECO:0000313" key="13">
    <source>
        <dbReference type="EMBL" id="MCA6064483.1"/>
    </source>
</evidence>
<evidence type="ECO:0000259" key="11">
    <source>
        <dbReference type="Pfam" id="PF00593"/>
    </source>
</evidence>
<organism evidence="13 14">
    <name type="scientific">Thalassolituus marinus</name>
    <dbReference type="NCBI Taxonomy" id="671053"/>
    <lineage>
        <taxon>Bacteria</taxon>
        <taxon>Pseudomonadati</taxon>
        <taxon>Pseudomonadota</taxon>
        <taxon>Gammaproteobacteria</taxon>
        <taxon>Oceanospirillales</taxon>
        <taxon>Oceanospirillaceae</taxon>
        <taxon>Thalassolituus</taxon>
    </lineage>
</organism>
<feature type="domain" description="TonB-dependent receptor-like beta-barrel" evidence="11">
    <location>
        <begin position="303"/>
        <end position="672"/>
    </location>
</feature>
<proteinExistence type="inferred from homology"/>
<sequence>MRFPLYHTLLGLTLSGPFLLHAEDDTAQLDKVVVSDSEQSGIFDSAQPATVLSAEDIQGNSGDTLGTLLERLPGVSNASFGPGVGRPVVRGMSGSRVKILQNGSDSSDLSAMSSDHATMTEASVAEQVEVIHGPAALIYGDGSIGGVVNLIDNRIHEQPRQGVHGQVNARVSSNDSGYNLSALMDAGKGDWTLHLDGFDRSSENYRSGDEASTPAGSNGGDIANSDSQGKGGALALSWADGERGFAGISLSTLDYDYGVPNTDGEDYRVKPQQTRLDVKGGWRPAADSALNWIEEWRLELSHNDYQHDETDGDLVVGLFDQQSSELSSRLRHSFGRWSGTLGIQVKQQELALCHNHAGCDSIPSYPQLSWDGSMGTNFTSVTADDGTVYVFAHDTPMPETTSTDIGVFMVEQRDWSQGVIELGARLDQRTIESDPSVIRPAARQSEDYYDDKTFTPLTLSASATWVVNDAQRFGLSLARVQRAPDAQSLFWNGDHHATFAFQLDNPDLGIETAITTELNWMLVDSANEVKVSLYHYHFNDYIYNNLQSVTDPFHDEAVYRHEQADARFSGAEFSWAHQLTDSWSTDVNSDYVRARLAQGGDLPRTPPASMRLGVNWQQNGWQARAETQAVASQKRIADNETATGDYMLLNASVQYLQFIGAQEVNWRLALNNITDEYATNHVSYLKYAAPLAGRNIQAGVNWRF</sequence>
<accession>A0ABS7ZRU6</accession>
<evidence type="ECO:0000256" key="10">
    <source>
        <dbReference type="SAM" id="MobiDB-lite"/>
    </source>
</evidence>
<dbReference type="PROSITE" id="PS52016">
    <property type="entry name" value="TONB_DEPENDENT_REC_3"/>
    <property type="match status" value="1"/>
</dbReference>
<evidence type="ECO:0000256" key="6">
    <source>
        <dbReference type="ARBA" id="ARBA00023136"/>
    </source>
</evidence>
<dbReference type="InterPro" id="IPR039426">
    <property type="entry name" value="TonB-dep_rcpt-like"/>
</dbReference>
<dbReference type="RefSeq" id="WP_225675497.1">
    <property type="nucleotide sequence ID" value="NZ_JAEDAH010000083.1"/>
</dbReference>
<keyword evidence="13" id="KW-0675">Receptor</keyword>
<evidence type="ECO:0000313" key="14">
    <source>
        <dbReference type="Proteomes" id="UP000714380"/>
    </source>
</evidence>
<protein>
    <submittedName>
        <fullName evidence="13">TonB-dependent receptor</fullName>
    </submittedName>
</protein>
<evidence type="ECO:0000256" key="8">
    <source>
        <dbReference type="PROSITE-ProRule" id="PRU01360"/>
    </source>
</evidence>
<keyword evidence="7 8" id="KW-0998">Cell outer membrane</keyword>
<keyword evidence="6 8" id="KW-0472">Membrane</keyword>
<dbReference type="InterPro" id="IPR012910">
    <property type="entry name" value="Plug_dom"/>
</dbReference>
<dbReference type="Gene3D" id="2.170.130.10">
    <property type="entry name" value="TonB-dependent receptor, plug domain"/>
    <property type="match status" value="1"/>
</dbReference>
<evidence type="ECO:0000256" key="2">
    <source>
        <dbReference type="ARBA" id="ARBA00022448"/>
    </source>
</evidence>
<keyword evidence="3 8" id="KW-1134">Transmembrane beta strand</keyword>
<evidence type="ECO:0000256" key="3">
    <source>
        <dbReference type="ARBA" id="ARBA00022452"/>
    </source>
</evidence>
<dbReference type="Pfam" id="PF00593">
    <property type="entry name" value="TonB_dep_Rec_b-barrel"/>
    <property type="match status" value="1"/>
</dbReference>
<dbReference type="InterPro" id="IPR036942">
    <property type="entry name" value="Beta-barrel_TonB_sf"/>
</dbReference>
<dbReference type="SUPFAM" id="SSF56935">
    <property type="entry name" value="Porins"/>
    <property type="match status" value="1"/>
</dbReference>
<keyword evidence="4 8" id="KW-0812">Transmembrane</keyword>
<evidence type="ECO:0000256" key="4">
    <source>
        <dbReference type="ARBA" id="ARBA00022692"/>
    </source>
</evidence>